<accession>A0A516KCG3</accession>
<protein>
    <submittedName>
        <fullName evidence="1">Uncharacterized protein</fullName>
    </submittedName>
</protein>
<dbReference type="EMBL" id="CP041666">
    <property type="protein sequence ID" value="QDP39094.1"/>
    <property type="molecule type" value="Genomic_DNA"/>
</dbReference>
<name>A0A516KCG3_9BACI</name>
<gene>
    <name evidence="1" type="ORF">FN924_02045</name>
</gene>
<reference evidence="1 2" key="1">
    <citation type="submission" date="2019-07" db="EMBL/GenBank/DDBJ databases">
        <authorList>
            <person name="Li J."/>
        </authorList>
    </citation>
    <scope>NUCLEOTIDE SEQUENCE [LARGE SCALE GENOMIC DNA]</scope>
    <source>
        <strain evidence="1 2">TKL69</strain>
    </source>
</reference>
<dbReference type="AlphaFoldDB" id="A0A516KCG3"/>
<dbReference type="RefSeq" id="WP_143891844.1">
    <property type="nucleotide sequence ID" value="NZ_CP041666.1"/>
</dbReference>
<keyword evidence="2" id="KW-1185">Reference proteome</keyword>
<proteinExistence type="predicted"/>
<sequence>MKYEIVNSRLEHVRPLDEEIVVEEIEQVIRKYHLILSSKTTLLSKKGSYHWHIKKEGEKGVLEITYWPMQSRLWLEIARNRRADWNVSMIEAVAKEMAHTFHGHAQLLTE</sequence>
<organism evidence="1 2">
    <name type="scientific">Radiobacillus deserti</name>
    <dbReference type="NCBI Taxonomy" id="2594883"/>
    <lineage>
        <taxon>Bacteria</taxon>
        <taxon>Bacillati</taxon>
        <taxon>Bacillota</taxon>
        <taxon>Bacilli</taxon>
        <taxon>Bacillales</taxon>
        <taxon>Bacillaceae</taxon>
        <taxon>Radiobacillus</taxon>
    </lineage>
</organism>
<dbReference type="Proteomes" id="UP000315215">
    <property type="component" value="Chromosome"/>
</dbReference>
<evidence type="ECO:0000313" key="1">
    <source>
        <dbReference type="EMBL" id="QDP39094.1"/>
    </source>
</evidence>
<evidence type="ECO:0000313" key="2">
    <source>
        <dbReference type="Proteomes" id="UP000315215"/>
    </source>
</evidence>
<dbReference type="KEGG" id="aqt:FN924_02045"/>
<dbReference type="OrthoDB" id="8452012at2"/>